<evidence type="ECO:0000259" key="10">
    <source>
        <dbReference type="PROSITE" id="PS50928"/>
    </source>
</evidence>
<dbReference type="Gene3D" id="3.40.190.120">
    <property type="entry name" value="Osmoprotection protein (prox), domain 2"/>
    <property type="match status" value="1"/>
</dbReference>
<comment type="similarity">
    <text evidence="6">In the C-terminal section; belongs to the OsmX family.</text>
</comment>
<dbReference type="CDD" id="cd06261">
    <property type="entry name" value="TM_PBP2"/>
    <property type="match status" value="1"/>
</dbReference>
<keyword evidence="4 8" id="KW-1133">Transmembrane helix</keyword>
<dbReference type="InterPro" id="IPR035906">
    <property type="entry name" value="MetI-like_sf"/>
</dbReference>
<comment type="similarity">
    <text evidence="7">In the N-terminal section; belongs to the binding-protein-dependent transport system permease family.</text>
</comment>
<dbReference type="InterPro" id="IPR007210">
    <property type="entry name" value="ABC_Gly_betaine_transp_sub-bd"/>
</dbReference>
<dbReference type="InterPro" id="IPR000515">
    <property type="entry name" value="MetI-like"/>
</dbReference>
<feature type="transmembrane region" description="Helical" evidence="8">
    <location>
        <begin position="463"/>
        <end position="482"/>
    </location>
</feature>
<evidence type="ECO:0000256" key="8">
    <source>
        <dbReference type="RuleBase" id="RU363032"/>
    </source>
</evidence>
<feature type="domain" description="ABC transmembrane type-1" evidence="10">
    <location>
        <begin position="303"/>
        <end position="486"/>
    </location>
</feature>
<evidence type="ECO:0000313" key="11">
    <source>
        <dbReference type="EMBL" id="TMQ58874.1"/>
    </source>
</evidence>
<comment type="subcellular location">
    <subcellularLocation>
        <location evidence="8">Cell membrane</location>
        <topology evidence="8">Multi-pass membrane protein</topology>
    </subcellularLocation>
    <subcellularLocation>
        <location evidence="1">Membrane</location>
        <topology evidence="1">Multi-pass membrane protein</topology>
    </subcellularLocation>
</comment>
<feature type="signal peptide" evidence="9">
    <location>
        <begin position="1"/>
        <end position="22"/>
    </location>
</feature>
<comment type="caution">
    <text evidence="11">The sequence shown here is derived from an EMBL/GenBank/DDBJ whole genome shotgun (WGS) entry which is preliminary data.</text>
</comment>
<accession>A0A538T5X3</accession>
<feature type="transmembrane region" description="Helical" evidence="8">
    <location>
        <begin position="309"/>
        <end position="329"/>
    </location>
</feature>
<feature type="transmembrane region" description="Helical" evidence="8">
    <location>
        <begin position="424"/>
        <end position="443"/>
    </location>
</feature>
<evidence type="ECO:0000256" key="7">
    <source>
        <dbReference type="ARBA" id="ARBA00035652"/>
    </source>
</evidence>
<dbReference type="GO" id="GO:0022857">
    <property type="term" value="F:transmembrane transporter activity"/>
    <property type="evidence" value="ECO:0007669"/>
    <property type="project" value="InterPro"/>
</dbReference>
<dbReference type="InterPro" id="IPR051204">
    <property type="entry name" value="ABC_transp_perm/SBD"/>
</dbReference>
<dbReference type="Proteomes" id="UP000316852">
    <property type="component" value="Unassembled WGS sequence"/>
</dbReference>
<reference evidence="11 12" key="1">
    <citation type="journal article" date="2019" name="Nat. Microbiol.">
        <title>Mediterranean grassland soil C-N compound turnover is dependent on rainfall and depth, and is mediated by genomically divergent microorganisms.</title>
        <authorList>
            <person name="Diamond S."/>
            <person name="Andeer P.F."/>
            <person name="Li Z."/>
            <person name="Crits-Christoph A."/>
            <person name="Burstein D."/>
            <person name="Anantharaman K."/>
            <person name="Lane K.R."/>
            <person name="Thomas B.C."/>
            <person name="Pan C."/>
            <person name="Northen T.R."/>
            <person name="Banfield J.F."/>
        </authorList>
    </citation>
    <scope>NUCLEOTIDE SEQUENCE [LARGE SCALE GENOMIC DNA]</scope>
    <source>
        <strain evidence="11">WS_6</strain>
    </source>
</reference>
<feature type="chain" id="PRO_5021714766" evidence="9">
    <location>
        <begin position="23"/>
        <end position="501"/>
    </location>
</feature>
<proteinExistence type="inferred from homology"/>
<dbReference type="GO" id="GO:0043190">
    <property type="term" value="C:ATP-binding cassette (ABC) transporter complex"/>
    <property type="evidence" value="ECO:0007669"/>
    <property type="project" value="InterPro"/>
</dbReference>
<dbReference type="PROSITE" id="PS50928">
    <property type="entry name" value="ABC_TM1"/>
    <property type="match status" value="1"/>
</dbReference>
<dbReference type="SUPFAM" id="SSF161098">
    <property type="entry name" value="MetI-like"/>
    <property type="match status" value="1"/>
</dbReference>
<gene>
    <name evidence="11" type="ORF">E6K76_06535</name>
</gene>
<protein>
    <submittedName>
        <fullName evidence="11">ABC transporter permease subunit</fullName>
    </submittedName>
</protein>
<evidence type="ECO:0000256" key="4">
    <source>
        <dbReference type="ARBA" id="ARBA00022989"/>
    </source>
</evidence>
<dbReference type="Pfam" id="PF04069">
    <property type="entry name" value="OpuAC"/>
    <property type="match status" value="1"/>
</dbReference>
<keyword evidence="9" id="KW-0732">Signal</keyword>
<name>A0A538T5X3_UNCEI</name>
<organism evidence="11 12">
    <name type="scientific">Eiseniibacteriota bacterium</name>
    <dbReference type="NCBI Taxonomy" id="2212470"/>
    <lineage>
        <taxon>Bacteria</taxon>
        <taxon>Candidatus Eiseniibacteriota</taxon>
    </lineage>
</organism>
<evidence type="ECO:0000256" key="6">
    <source>
        <dbReference type="ARBA" id="ARBA00035642"/>
    </source>
</evidence>
<comment type="similarity">
    <text evidence="8">Belongs to the binding-protein-dependent transport system permease family.</text>
</comment>
<evidence type="ECO:0000256" key="1">
    <source>
        <dbReference type="ARBA" id="ARBA00004141"/>
    </source>
</evidence>
<keyword evidence="3 8" id="KW-0812">Transmembrane</keyword>
<feature type="transmembrane region" description="Helical" evidence="8">
    <location>
        <begin position="350"/>
        <end position="378"/>
    </location>
</feature>
<dbReference type="Pfam" id="PF00528">
    <property type="entry name" value="BPD_transp_1"/>
    <property type="match status" value="1"/>
</dbReference>
<dbReference type="Gene3D" id="1.10.3720.10">
    <property type="entry name" value="MetI-like"/>
    <property type="match status" value="1"/>
</dbReference>
<evidence type="ECO:0000256" key="2">
    <source>
        <dbReference type="ARBA" id="ARBA00022448"/>
    </source>
</evidence>
<dbReference type="Gene3D" id="3.40.190.10">
    <property type="entry name" value="Periplasmic binding protein-like II"/>
    <property type="match status" value="1"/>
</dbReference>
<evidence type="ECO:0000256" key="3">
    <source>
        <dbReference type="ARBA" id="ARBA00022692"/>
    </source>
</evidence>
<dbReference type="PANTHER" id="PTHR30177">
    <property type="entry name" value="GLYCINE BETAINE/L-PROLINE TRANSPORT SYSTEM PERMEASE PROTEIN PROW"/>
    <property type="match status" value="1"/>
</dbReference>
<evidence type="ECO:0000256" key="9">
    <source>
        <dbReference type="SAM" id="SignalP"/>
    </source>
</evidence>
<sequence length="501" mass="52877">MRAHPVHAAALGLLLLTAPATAGVTVGSKAFPESWILGEALAEETRALGVADVEHRSNLGGTEIVYQALRSGSVDVYPEYTGTLLEVILHAPRPVALPAMRAAMAKEGLGVSEPIGFNDSYALAVTRAVRERYALRTISDLARHPELKLGLTHEFMGRPDGYAGLAAHYGLRMKHVVGIQHELAYTALASGRIDVTDIYTTDAQIERLGLHVLEDDRGFFPRYDAVWLYRLDLAAREPRALEAILALTGKIDEARMIRANARVVLGGQTFRQSADSLLAEALGRAPARKPAEADVAGSILRNTGQHLKLVALSLLVAVLIGVPLGVIATRSPLIGSTILSLTGLLQTIPSLALLALLIPLFGIGVAPALIALFLYSLLPIVRNTYVGLTTIPVPLAEAAAAIGLSPRAQLFRVRLPMASPAIMAGIKTSAVINVGTATLAALIGAGGLGEPILSGIQLRQNSLILQGAIPAAVLALLVQRAFDLIDLVAVPRGLRLPPIKG</sequence>
<evidence type="ECO:0000313" key="12">
    <source>
        <dbReference type="Proteomes" id="UP000316852"/>
    </source>
</evidence>
<dbReference type="GO" id="GO:0031460">
    <property type="term" value="P:glycine betaine transport"/>
    <property type="evidence" value="ECO:0007669"/>
    <property type="project" value="TreeGrafter"/>
</dbReference>
<keyword evidence="2 8" id="KW-0813">Transport</keyword>
<dbReference type="SUPFAM" id="SSF53850">
    <property type="entry name" value="Periplasmic binding protein-like II"/>
    <property type="match status" value="1"/>
</dbReference>
<dbReference type="FunFam" id="1.10.3720.10:FF:000001">
    <property type="entry name" value="Glycine betaine ABC transporter, permease"/>
    <property type="match status" value="1"/>
</dbReference>
<keyword evidence="5 8" id="KW-0472">Membrane</keyword>
<dbReference type="EMBL" id="VBOW01000028">
    <property type="protein sequence ID" value="TMQ58874.1"/>
    <property type="molecule type" value="Genomic_DNA"/>
</dbReference>
<evidence type="ECO:0000256" key="5">
    <source>
        <dbReference type="ARBA" id="ARBA00023136"/>
    </source>
</evidence>
<dbReference type="AlphaFoldDB" id="A0A538T5X3"/>
<dbReference type="PANTHER" id="PTHR30177:SF4">
    <property type="entry name" value="OSMOPROTECTANT IMPORT PERMEASE PROTEIN OSMW"/>
    <property type="match status" value="1"/>
</dbReference>